<keyword evidence="9" id="KW-0458">Lysosome</keyword>
<keyword evidence="7 13" id="KW-1133">Transmembrane helix</keyword>
<comment type="subcellular location">
    <subcellularLocation>
        <location evidence="1">Lysosome membrane</location>
        <topology evidence="1">Multi-pass membrane protein</topology>
    </subcellularLocation>
</comment>
<dbReference type="GO" id="GO:0031419">
    <property type="term" value="F:cobalamin binding"/>
    <property type="evidence" value="ECO:0007669"/>
    <property type="project" value="UniProtKB-KW"/>
</dbReference>
<keyword evidence="15" id="KW-1185">Reference proteome</keyword>
<feature type="transmembrane region" description="Helical" evidence="13">
    <location>
        <begin position="313"/>
        <end position="335"/>
    </location>
</feature>
<feature type="compositionally biased region" description="Basic and acidic residues" evidence="12">
    <location>
        <begin position="587"/>
        <end position="596"/>
    </location>
</feature>
<evidence type="ECO:0000256" key="8">
    <source>
        <dbReference type="ARBA" id="ARBA00023136"/>
    </source>
</evidence>
<dbReference type="PANTHER" id="PTHR16130">
    <property type="entry name" value="LYSOSOMAL COBALAMIN TRANSPORTER-RELATED"/>
    <property type="match status" value="1"/>
</dbReference>
<dbReference type="EMBL" id="CAJHIA010000007">
    <property type="protein sequence ID" value="CAD6442191.1"/>
    <property type="molecule type" value="Genomic_DNA"/>
</dbReference>
<feature type="transmembrane region" description="Helical" evidence="13">
    <location>
        <begin position="417"/>
        <end position="441"/>
    </location>
</feature>
<evidence type="ECO:0000256" key="1">
    <source>
        <dbReference type="ARBA" id="ARBA00004155"/>
    </source>
</evidence>
<feature type="transmembrane region" description="Helical" evidence="13">
    <location>
        <begin position="189"/>
        <end position="208"/>
    </location>
</feature>
<reference evidence="14" key="1">
    <citation type="submission" date="2020-10" db="EMBL/GenBank/DDBJ databases">
        <authorList>
            <person name="Kusch S."/>
        </authorList>
    </citation>
    <scope>NUCLEOTIDE SEQUENCE</scope>
    <source>
        <strain evidence="14">SwB9</strain>
    </source>
</reference>
<dbReference type="GO" id="GO:0072665">
    <property type="term" value="P:protein localization to vacuole"/>
    <property type="evidence" value="ECO:0007669"/>
    <property type="project" value="TreeGrafter"/>
</dbReference>
<evidence type="ECO:0000256" key="13">
    <source>
        <dbReference type="SAM" id="Phobius"/>
    </source>
</evidence>
<feature type="transmembrane region" description="Helical" evidence="13">
    <location>
        <begin position="144"/>
        <end position="168"/>
    </location>
</feature>
<evidence type="ECO:0000256" key="9">
    <source>
        <dbReference type="ARBA" id="ARBA00023228"/>
    </source>
</evidence>
<comment type="similarity">
    <text evidence="2">Belongs to the LIMR family. LMBRD1 subfamily.</text>
</comment>
<keyword evidence="10" id="KW-0170">Cobalt</keyword>
<evidence type="ECO:0000256" key="12">
    <source>
        <dbReference type="SAM" id="MobiDB-lite"/>
    </source>
</evidence>
<evidence type="ECO:0000256" key="6">
    <source>
        <dbReference type="ARBA" id="ARBA00022692"/>
    </source>
</evidence>
<feature type="transmembrane region" description="Helical" evidence="13">
    <location>
        <begin position="377"/>
        <end position="405"/>
    </location>
</feature>
<keyword evidence="5" id="KW-0846">Cobalamin</keyword>
<evidence type="ECO:0000313" key="14">
    <source>
        <dbReference type="EMBL" id="CAD6442191.1"/>
    </source>
</evidence>
<evidence type="ECO:0000256" key="10">
    <source>
        <dbReference type="ARBA" id="ARBA00023285"/>
    </source>
</evidence>
<evidence type="ECO:0000256" key="4">
    <source>
        <dbReference type="ARBA" id="ARBA00022448"/>
    </source>
</evidence>
<evidence type="ECO:0000256" key="7">
    <source>
        <dbReference type="ARBA" id="ARBA00022989"/>
    </source>
</evidence>
<comment type="function">
    <text evidence="11">Probable lysosomal cobalamin transporter. Required to export cobalamin from lysosomes allowing its conversion to cofactors.</text>
</comment>
<comment type="caution">
    <text evidence="14">The sequence shown here is derived from an EMBL/GenBank/DDBJ whole genome shotgun (WGS) entry which is preliminary data.</text>
</comment>
<dbReference type="Pfam" id="PF04791">
    <property type="entry name" value="LMBR1"/>
    <property type="match status" value="1"/>
</dbReference>
<protein>
    <recommendedName>
        <fullName evidence="3">Probable lysosomal cobalamin transporter</fullName>
    </recommendedName>
</protein>
<dbReference type="AlphaFoldDB" id="A0A8H2VPY4"/>
<evidence type="ECO:0000256" key="11">
    <source>
        <dbReference type="ARBA" id="ARBA00025515"/>
    </source>
</evidence>
<gene>
    <name evidence="14" type="ORF">SCLTRI_LOCUS1983</name>
</gene>
<sequence length="596" mass="65728">MALIQTAFIWVAYAVAVGTVALIAAIFAYTYQTPRDRSALVSTITIITLTSLLATVLLLPVDIALVSSTTSSKLGAKKDWATPETVHNILLTLKIVYYALYSLDAVLCLLVIPFTYFFYEEYDEVDTEEGTQTLGQRLLGAAKYTLVFVVLVVILFLVGFFAPVARGGGSDMDLDYFKRLLAENHGERALTFALGLLISLGTLLYILYTSVGLALLPMSFIKSAPSISAPQLSETTASALEQNRERQRQLEGRNVGRNAGLSAKDQRELEALHREERTLVRRERLAAEARGEGKSFIVRAWTKTCAIFRPLKLVGGILLLLLSVIIWVSMLITGIDKAKNSFCKQHCGYILGSINIFQPINWVFVKSSTVFPIDYVLMALLVLFLFSSSVTGIAVIGLRFLWVRLFEIRKGHTSPQALLMATVMLTLIILAINYSIAMIIAPQYAIYGAQTFCTNPTRFPGDQPDCSNHPELIKTCSELSSGEGAEKVCTPTVVSTFLNRVTVNFPFFGALAFWAQFVFLAVFLIVFVTALFRTPKLDLSELDEDAEADEEEGLLATTGRRFGVTWQDIRGKAKNQTPSRGAAGRGIRGDDDHDDD</sequence>
<dbReference type="OrthoDB" id="73273at2759"/>
<dbReference type="InterPro" id="IPR050854">
    <property type="entry name" value="LMBD1_LysCbl_Transport"/>
</dbReference>
<feature type="region of interest" description="Disordered" evidence="12">
    <location>
        <begin position="567"/>
        <end position="596"/>
    </location>
</feature>
<keyword evidence="8 13" id="KW-0472">Membrane</keyword>
<dbReference type="InterPro" id="IPR006876">
    <property type="entry name" value="LMBR1-like_membr_prot"/>
</dbReference>
<accession>A0A8H2VPY4</accession>
<dbReference type="PANTHER" id="PTHR16130:SF2">
    <property type="entry name" value="LYSOSOMAL COBALAMIN TRANSPORT ESCORT PROTEIN LMBD1"/>
    <property type="match status" value="1"/>
</dbReference>
<feature type="transmembrane region" description="Helical" evidence="13">
    <location>
        <begin position="43"/>
        <end position="65"/>
    </location>
</feature>
<evidence type="ECO:0000313" key="15">
    <source>
        <dbReference type="Proteomes" id="UP000624404"/>
    </source>
</evidence>
<evidence type="ECO:0000256" key="3">
    <source>
        <dbReference type="ARBA" id="ARBA00017088"/>
    </source>
</evidence>
<feature type="transmembrane region" description="Helical" evidence="13">
    <location>
        <begin position="95"/>
        <end position="119"/>
    </location>
</feature>
<evidence type="ECO:0000256" key="2">
    <source>
        <dbReference type="ARBA" id="ARBA00009901"/>
    </source>
</evidence>
<feature type="transmembrane region" description="Helical" evidence="13">
    <location>
        <begin position="507"/>
        <end position="532"/>
    </location>
</feature>
<name>A0A8H2VPY4_9HELO</name>
<feature type="transmembrane region" description="Helical" evidence="13">
    <location>
        <begin position="347"/>
        <end position="365"/>
    </location>
</feature>
<keyword evidence="6 13" id="KW-0812">Transmembrane</keyword>
<proteinExistence type="inferred from homology"/>
<dbReference type="GO" id="GO:0005774">
    <property type="term" value="C:vacuolar membrane"/>
    <property type="evidence" value="ECO:0007669"/>
    <property type="project" value="TreeGrafter"/>
</dbReference>
<dbReference type="Proteomes" id="UP000624404">
    <property type="component" value="Unassembled WGS sequence"/>
</dbReference>
<evidence type="ECO:0000256" key="5">
    <source>
        <dbReference type="ARBA" id="ARBA00022628"/>
    </source>
</evidence>
<keyword evidence="4" id="KW-0813">Transport</keyword>
<feature type="transmembrane region" description="Helical" evidence="13">
    <location>
        <begin position="7"/>
        <end position="31"/>
    </location>
</feature>
<organism evidence="14 15">
    <name type="scientific">Sclerotinia trifoliorum</name>
    <dbReference type="NCBI Taxonomy" id="28548"/>
    <lineage>
        <taxon>Eukaryota</taxon>
        <taxon>Fungi</taxon>
        <taxon>Dikarya</taxon>
        <taxon>Ascomycota</taxon>
        <taxon>Pezizomycotina</taxon>
        <taxon>Leotiomycetes</taxon>
        <taxon>Helotiales</taxon>
        <taxon>Sclerotiniaceae</taxon>
        <taxon>Sclerotinia</taxon>
    </lineage>
</organism>